<dbReference type="AlphaFoldDB" id="A0A928BT47"/>
<evidence type="ECO:0000313" key="3">
    <source>
        <dbReference type="EMBL" id="MBE6266356.1"/>
    </source>
</evidence>
<dbReference type="Proteomes" id="UP000763088">
    <property type="component" value="Unassembled WGS sequence"/>
</dbReference>
<dbReference type="EMBL" id="SUYD01000008">
    <property type="protein sequence ID" value="MBE6266356.1"/>
    <property type="molecule type" value="Genomic_DNA"/>
</dbReference>
<evidence type="ECO:0000259" key="2">
    <source>
        <dbReference type="Pfam" id="PF18998"/>
    </source>
</evidence>
<organism evidence="3 4">
    <name type="scientific">Xylanibacter ruminicola</name>
    <name type="common">Prevotella ruminicola</name>
    <dbReference type="NCBI Taxonomy" id="839"/>
    <lineage>
        <taxon>Bacteria</taxon>
        <taxon>Pseudomonadati</taxon>
        <taxon>Bacteroidota</taxon>
        <taxon>Bacteroidia</taxon>
        <taxon>Bacteroidales</taxon>
        <taxon>Prevotellaceae</taxon>
        <taxon>Xylanibacter</taxon>
    </lineage>
</organism>
<dbReference type="Pfam" id="PF18998">
    <property type="entry name" value="Flg_new_2"/>
    <property type="match status" value="1"/>
</dbReference>
<evidence type="ECO:0000256" key="1">
    <source>
        <dbReference type="SAM" id="SignalP"/>
    </source>
</evidence>
<feature type="domain" description="Bacterial repeat" evidence="2">
    <location>
        <begin position="418"/>
        <end position="475"/>
    </location>
</feature>
<keyword evidence="1" id="KW-0732">Signal</keyword>
<accession>A0A928BT47</accession>
<feature type="chain" id="PRO_5037265006" description="Bacterial repeat domain-containing protein" evidence="1">
    <location>
        <begin position="24"/>
        <end position="717"/>
    </location>
</feature>
<comment type="caution">
    <text evidence="3">The sequence shown here is derived from an EMBL/GenBank/DDBJ whole genome shotgun (WGS) entry which is preliminary data.</text>
</comment>
<feature type="signal peptide" evidence="1">
    <location>
        <begin position="1"/>
        <end position="23"/>
    </location>
</feature>
<reference evidence="3" key="1">
    <citation type="submission" date="2019-04" db="EMBL/GenBank/DDBJ databases">
        <title>Evolution of Biomass-Degrading Anaerobic Consortia Revealed by Metagenomics.</title>
        <authorList>
            <person name="Peng X."/>
        </authorList>
    </citation>
    <scope>NUCLEOTIDE SEQUENCE</scope>
    <source>
        <strain evidence="3">SIG141</strain>
    </source>
</reference>
<sequence length="717" mass="77786">MQNIKKYFMTLALLLTAVGGAWAQAPTIYFQQDYTTETVDWSTGTAGRYTPIIEDGYLTVTQNQRQNNGTTLTCTATQGKVEAGKDFTMTFNVKLGASNNRTETAFNIYDGSNSGLILSLAEGSAGATAWKINGGTQTATVSAGGGKSLNELSWIFIQVTSIAGGKTYLTLKDDQNNIIDGFDKTEIPTLSVAGGLGKMTFVTSRYFANFAIDNVLVRDVEPEPTEWSLTPDADKKVWTLANMPASNVELQVEYEPTKVTMAANDNAMGTVEVCGESKVEWTADTWKGWNYDTKEYTVDDITMTSSKKAYIRESTEEDKYKNSLSFGVIYSSDESTVTFSTTGDPFSRIEFTMIDDYSESNPNNPHILPNDNWTFEGKNAVWEGEPTKSLTLQSCSTNVSKITFYKGAIPDGVTVNGDGTFTVAKTATVTLKATPAEGYKFLYWEDDQTNTNPVREVTIESGMADKTYKAVFAEILYNVTFVEGTDLNEWSATPNTEVKKDTKVDIKYTGSKKVIGVKVEKKAVGPTYPVALSAVTADYIGSVVTSDGNVYPAKTAVPAGKTAVGILGKVTETGHGLIIALQNATSKNWNTINGWNSVTTYASTTLKVLPDDGARSTNLSSYETLGETTVSNWAVAQKSDYEAIFTNLGSTTGTISDGKTYDGNVNAYITGVGGTEIFGKCWSATEEGGNYARYFRSSNWSSENKGESFNVRPVLGF</sequence>
<gene>
    <name evidence="3" type="ORF">E7102_07800</name>
</gene>
<evidence type="ECO:0000313" key="4">
    <source>
        <dbReference type="Proteomes" id="UP000763088"/>
    </source>
</evidence>
<protein>
    <recommendedName>
        <fullName evidence="2">Bacterial repeat domain-containing protein</fullName>
    </recommendedName>
</protein>
<dbReference type="InterPro" id="IPR044060">
    <property type="entry name" value="Bacterial_rp_domain"/>
</dbReference>
<proteinExistence type="predicted"/>
<name>A0A928BT47_XYLRU</name>